<name>A0ABU6ZUM2_9FABA</name>
<sequence>MEEEQEEVERDPSDDDEFRDYFALTSPLALIAVMTPSLLQMIRSLTSPRCTEDRDKSRKTGIGWEPRAFLTRYTRVHERKHDRVRFLFLDSMTGDLLYCFSSISDLIGREDMPKFTSGERAKFGVEVAKESARNEKIAKNEKITKKSLKAKSRAYAYALPCLGCHVLAGTGPYAKKEERKLEEQKGRKLEHSARAPWRLTPRRPEQQPWSSSSTPRRGHQCLGVPSPPQGQVTHA</sequence>
<evidence type="ECO:0000313" key="2">
    <source>
        <dbReference type="EMBL" id="MED6225684.1"/>
    </source>
</evidence>
<evidence type="ECO:0000313" key="3">
    <source>
        <dbReference type="Proteomes" id="UP001341840"/>
    </source>
</evidence>
<evidence type="ECO:0000256" key="1">
    <source>
        <dbReference type="SAM" id="MobiDB-lite"/>
    </source>
</evidence>
<feature type="compositionally biased region" description="Basic and acidic residues" evidence="1">
    <location>
        <begin position="178"/>
        <end position="193"/>
    </location>
</feature>
<accession>A0ABU6ZUM2</accession>
<feature type="region of interest" description="Disordered" evidence="1">
    <location>
        <begin position="178"/>
        <end position="235"/>
    </location>
</feature>
<proteinExistence type="predicted"/>
<keyword evidence="3" id="KW-1185">Reference proteome</keyword>
<dbReference type="Proteomes" id="UP001341840">
    <property type="component" value="Unassembled WGS sequence"/>
</dbReference>
<organism evidence="2 3">
    <name type="scientific">Stylosanthes scabra</name>
    <dbReference type="NCBI Taxonomy" id="79078"/>
    <lineage>
        <taxon>Eukaryota</taxon>
        <taxon>Viridiplantae</taxon>
        <taxon>Streptophyta</taxon>
        <taxon>Embryophyta</taxon>
        <taxon>Tracheophyta</taxon>
        <taxon>Spermatophyta</taxon>
        <taxon>Magnoliopsida</taxon>
        <taxon>eudicotyledons</taxon>
        <taxon>Gunneridae</taxon>
        <taxon>Pentapetalae</taxon>
        <taxon>rosids</taxon>
        <taxon>fabids</taxon>
        <taxon>Fabales</taxon>
        <taxon>Fabaceae</taxon>
        <taxon>Papilionoideae</taxon>
        <taxon>50 kb inversion clade</taxon>
        <taxon>dalbergioids sensu lato</taxon>
        <taxon>Dalbergieae</taxon>
        <taxon>Pterocarpus clade</taxon>
        <taxon>Stylosanthes</taxon>
    </lineage>
</organism>
<reference evidence="2 3" key="1">
    <citation type="journal article" date="2023" name="Plants (Basel)">
        <title>Bridging the Gap: Combining Genomics and Transcriptomics Approaches to Understand Stylosanthes scabra, an Orphan Legume from the Brazilian Caatinga.</title>
        <authorList>
            <person name="Ferreira-Neto J.R.C."/>
            <person name="da Silva M.D."/>
            <person name="Binneck E."/>
            <person name="de Melo N.F."/>
            <person name="da Silva R.H."/>
            <person name="de Melo A.L.T.M."/>
            <person name="Pandolfi V."/>
            <person name="Bustamante F.O."/>
            <person name="Brasileiro-Vidal A.C."/>
            <person name="Benko-Iseppon A.M."/>
        </authorList>
    </citation>
    <scope>NUCLEOTIDE SEQUENCE [LARGE SCALE GENOMIC DNA]</scope>
    <source>
        <tissue evidence="2">Leaves</tissue>
    </source>
</reference>
<dbReference type="EMBL" id="JASCZI010274099">
    <property type="protein sequence ID" value="MED6225684.1"/>
    <property type="molecule type" value="Genomic_DNA"/>
</dbReference>
<comment type="caution">
    <text evidence="2">The sequence shown here is derived from an EMBL/GenBank/DDBJ whole genome shotgun (WGS) entry which is preliminary data.</text>
</comment>
<protein>
    <submittedName>
        <fullName evidence="2">Uncharacterized protein</fullName>
    </submittedName>
</protein>
<gene>
    <name evidence="2" type="ORF">PIB30_095999</name>
</gene>